<evidence type="ECO:0000313" key="2">
    <source>
        <dbReference type="EMBL" id="KQJ90819.1"/>
    </source>
</evidence>
<dbReference type="EnsemblPlants" id="KQJ90819">
    <property type="protein sequence ID" value="KQJ90819"/>
    <property type="gene ID" value="BRADI_4g34053v3"/>
</dbReference>
<accession>A0A0Q3HRF8</accession>
<feature type="region of interest" description="Disordered" evidence="1">
    <location>
        <begin position="61"/>
        <end position="87"/>
    </location>
</feature>
<evidence type="ECO:0000313" key="4">
    <source>
        <dbReference type="Proteomes" id="UP000008810"/>
    </source>
</evidence>
<organism evidence="2">
    <name type="scientific">Brachypodium distachyon</name>
    <name type="common">Purple false brome</name>
    <name type="synonym">Trachynia distachya</name>
    <dbReference type="NCBI Taxonomy" id="15368"/>
    <lineage>
        <taxon>Eukaryota</taxon>
        <taxon>Viridiplantae</taxon>
        <taxon>Streptophyta</taxon>
        <taxon>Embryophyta</taxon>
        <taxon>Tracheophyta</taxon>
        <taxon>Spermatophyta</taxon>
        <taxon>Magnoliopsida</taxon>
        <taxon>Liliopsida</taxon>
        <taxon>Poales</taxon>
        <taxon>Poaceae</taxon>
        <taxon>BOP clade</taxon>
        <taxon>Pooideae</taxon>
        <taxon>Stipodae</taxon>
        <taxon>Brachypodieae</taxon>
        <taxon>Brachypodium</taxon>
    </lineage>
</organism>
<feature type="compositionally biased region" description="Basic and acidic residues" evidence="1">
    <location>
        <begin position="1"/>
        <end position="17"/>
    </location>
</feature>
<dbReference type="AlphaFoldDB" id="A0A0Q3HRF8"/>
<gene>
    <name evidence="2" type="ORF">BRADI_4g34053v3</name>
</gene>
<proteinExistence type="predicted"/>
<evidence type="ECO:0000313" key="3">
    <source>
        <dbReference type="EnsemblPlants" id="KQJ90819"/>
    </source>
</evidence>
<feature type="compositionally biased region" description="Pro residues" evidence="1">
    <location>
        <begin position="25"/>
        <end position="36"/>
    </location>
</feature>
<protein>
    <submittedName>
        <fullName evidence="2 3">Uncharacterized protein</fullName>
    </submittedName>
</protein>
<name>A0A0Q3HRF8_BRADI</name>
<dbReference type="Gramene" id="KQJ90819">
    <property type="protein sequence ID" value="KQJ90819"/>
    <property type="gene ID" value="BRADI_4g34053v3"/>
</dbReference>
<dbReference type="InParanoid" id="A0A0Q3HRF8"/>
<reference evidence="3" key="3">
    <citation type="submission" date="2018-08" db="UniProtKB">
        <authorList>
            <consortium name="EnsemblPlants"/>
        </authorList>
    </citation>
    <scope>IDENTIFICATION</scope>
    <source>
        <strain evidence="3">cv. Bd21</strain>
    </source>
</reference>
<feature type="region of interest" description="Disordered" evidence="1">
    <location>
        <begin position="1"/>
        <end position="36"/>
    </location>
</feature>
<dbReference type="Proteomes" id="UP000008810">
    <property type="component" value="Chromosome 4"/>
</dbReference>
<sequence length="87" mass="9290">MEDRGRDPPSVDHRCTADAEGSLPPFSPPATPPLPLPSPFSPVLVPSPPVAVLGRMEPPRIWSSGRRSVAGGDTSALGRKQEGRRPW</sequence>
<evidence type="ECO:0000256" key="1">
    <source>
        <dbReference type="SAM" id="MobiDB-lite"/>
    </source>
</evidence>
<reference evidence="2" key="2">
    <citation type="submission" date="2017-06" db="EMBL/GenBank/DDBJ databases">
        <title>WGS assembly of Brachypodium distachyon.</title>
        <authorList>
            <consortium name="The International Brachypodium Initiative"/>
            <person name="Lucas S."/>
            <person name="Harmon-Smith M."/>
            <person name="Lail K."/>
            <person name="Tice H."/>
            <person name="Grimwood J."/>
            <person name="Bruce D."/>
            <person name="Barry K."/>
            <person name="Shu S."/>
            <person name="Lindquist E."/>
            <person name="Wang M."/>
            <person name="Pitluck S."/>
            <person name="Vogel J.P."/>
            <person name="Garvin D.F."/>
            <person name="Mockler T.C."/>
            <person name="Schmutz J."/>
            <person name="Rokhsar D."/>
            <person name="Bevan M.W."/>
        </authorList>
    </citation>
    <scope>NUCLEOTIDE SEQUENCE</scope>
    <source>
        <strain evidence="2">Bd21</strain>
    </source>
</reference>
<dbReference type="EMBL" id="CM000883">
    <property type="protein sequence ID" value="KQJ90819.1"/>
    <property type="molecule type" value="Genomic_DNA"/>
</dbReference>
<reference evidence="2 3" key="1">
    <citation type="journal article" date="2010" name="Nature">
        <title>Genome sequencing and analysis of the model grass Brachypodium distachyon.</title>
        <authorList>
            <consortium name="International Brachypodium Initiative"/>
        </authorList>
    </citation>
    <scope>NUCLEOTIDE SEQUENCE [LARGE SCALE GENOMIC DNA]</scope>
    <source>
        <strain evidence="2 3">Bd21</strain>
    </source>
</reference>
<keyword evidence="4" id="KW-1185">Reference proteome</keyword>